<dbReference type="GO" id="GO:0046872">
    <property type="term" value="F:metal ion binding"/>
    <property type="evidence" value="ECO:0007669"/>
    <property type="project" value="UniProtKB-KW"/>
</dbReference>
<keyword evidence="6" id="KW-0342">GTP-binding</keyword>
<dbReference type="InterPro" id="IPR025877">
    <property type="entry name" value="MobA-like_NTP_Trfase"/>
</dbReference>
<dbReference type="EMBL" id="UINC01001972">
    <property type="protein sequence ID" value="SUZ91413.1"/>
    <property type="molecule type" value="Genomic_DNA"/>
</dbReference>
<dbReference type="AlphaFoldDB" id="A0A381RRD0"/>
<dbReference type="HAMAP" id="MF_00316">
    <property type="entry name" value="MobA"/>
    <property type="match status" value="1"/>
</dbReference>
<sequence>MGQYVVGTAVVLAGGQSVRMGQDKSMIPLGDKRMIERVLDKVGEVCSELIVVTGKGYDLEWLKALYNIQQVEDVEIGAGPLCGLYSGLLASTNEFNFVVGCDMPFLNTSLVKWLLSEAGSNDVVAGVVNGEKQTLHAVYSKNCIQAIRTLLSSERTSLKSLLEQVKTRLVPETELKIRDPELRSFYNINTSIDLFNAQKFLGGLI</sequence>
<proteinExistence type="inferred from homology"/>
<evidence type="ECO:0000256" key="6">
    <source>
        <dbReference type="ARBA" id="ARBA00023134"/>
    </source>
</evidence>
<dbReference type="Pfam" id="PF12804">
    <property type="entry name" value="NTP_transf_3"/>
    <property type="match status" value="1"/>
</dbReference>
<organism evidence="9">
    <name type="scientific">marine metagenome</name>
    <dbReference type="NCBI Taxonomy" id="408172"/>
    <lineage>
        <taxon>unclassified sequences</taxon>
        <taxon>metagenomes</taxon>
        <taxon>ecological metagenomes</taxon>
    </lineage>
</organism>
<feature type="domain" description="MobA-like NTP transferase" evidence="8">
    <location>
        <begin position="9"/>
        <end position="164"/>
    </location>
</feature>
<reference evidence="9" key="1">
    <citation type="submission" date="2018-05" db="EMBL/GenBank/DDBJ databases">
        <authorList>
            <person name="Lanie J.A."/>
            <person name="Ng W.-L."/>
            <person name="Kazmierczak K.M."/>
            <person name="Andrzejewski T.M."/>
            <person name="Davidsen T.M."/>
            <person name="Wayne K.J."/>
            <person name="Tettelin H."/>
            <person name="Glass J.I."/>
            <person name="Rusch D."/>
            <person name="Podicherti R."/>
            <person name="Tsui H.-C.T."/>
            <person name="Winkler M.E."/>
        </authorList>
    </citation>
    <scope>NUCLEOTIDE SEQUENCE</scope>
</reference>
<evidence type="ECO:0000256" key="3">
    <source>
        <dbReference type="ARBA" id="ARBA00022723"/>
    </source>
</evidence>
<keyword evidence="4" id="KW-0547">Nucleotide-binding</keyword>
<keyword evidence="1" id="KW-0963">Cytoplasm</keyword>
<name>A0A381RRD0_9ZZZZ</name>
<evidence type="ECO:0000256" key="2">
    <source>
        <dbReference type="ARBA" id="ARBA00022679"/>
    </source>
</evidence>
<keyword evidence="3" id="KW-0479">Metal-binding</keyword>
<evidence type="ECO:0000259" key="8">
    <source>
        <dbReference type="Pfam" id="PF12804"/>
    </source>
</evidence>
<keyword evidence="7" id="KW-0501">Molybdenum cofactor biosynthesis</keyword>
<dbReference type="InterPro" id="IPR029044">
    <property type="entry name" value="Nucleotide-diphossugar_trans"/>
</dbReference>
<evidence type="ECO:0000256" key="7">
    <source>
        <dbReference type="ARBA" id="ARBA00023150"/>
    </source>
</evidence>
<protein>
    <recommendedName>
        <fullName evidence="8">MobA-like NTP transferase domain-containing protein</fullName>
    </recommendedName>
</protein>
<dbReference type="Gene3D" id="3.90.550.10">
    <property type="entry name" value="Spore Coat Polysaccharide Biosynthesis Protein SpsA, Chain A"/>
    <property type="match status" value="1"/>
</dbReference>
<accession>A0A381RRD0</accession>
<evidence type="ECO:0000256" key="5">
    <source>
        <dbReference type="ARBA" id="ARBA00022842"/>
    </source>
</evidence>
<dbReference type="GO" id="GO:0006777">
    <property type="term" value="P:Mo-molybdopterin cofactor biosynthetic process"/>
    <property type="evidence" value="ECO:0007669"/>
    <property type="project" value="UniProtKB-KW"/>
</dbReference>
<evidence type="ECO:0000313" key="9">
    <source>
        <dbReference type="EMBL" id="SUZ91413.1"/>
    </source>
</evidence>
<dbReference type="SUPFAM" id="SSF53448">
    <property type="entry name" value="Nucleotide-diphospho-sugar transferases"/>
    <property type="match status" value="1"/>
</dbReference>
<dbReference type="PANTHER" id="PTHR19136">
    <property type="entry name" value="MOLYBDENUM COFACTOR GUANYLYLTRANSFERASE"/>
    <property type="match status" value="1"/>
</dbReference>
<dbReference type="InterPro" id="IPR013482">
    <property type="entry name" value="Molybde_CF_guanTrfase"/>
</dbReference>
<dbReference type="GO" id="GO:0016779">
    <property type="term" value="F:nucleotidyltransferase activity"/>
    <property type="evidence" value="ECO:0007669"/>
    <property type="project" value="TreeGrafter"/>
</dbReference>
<keyword evidence="2" id="KW-0808">Transferase</keyword>
<dbReference type="PANTHER" id="PTHR19136:SF81">
    <property type="entry name" value="MOLYBDENUM COFACTOR GUANYLYLTRANSFERASE"/>
    <property type="match status" value="1"/>
</dbReference>
<dbReference type="GO" id="GO:0005525">
    <property type="term" value="F:GTP binding"/>
    <property type="evidence" value="ECO:0007669"/>
    <property type="project" value="UniProtKB-KW"/>
</dbReference>
<evidence type="ECO:0000256" key="4">
    <source>
        <dbReference type="ARBA" id="ARBA00022741"/>
    </source>
</evidence>
<evidence type="ECO:0000256" key="1">
    <source>
        <dbReference type="ARBA" id="ARBA00022490"/>
    </source>
</evidence>
<gene>
    <name evidence="9" type="ORF">METZ01_LOCUS44267</name>
</gene>
<keyword evidence="5" id="KW-0460">Magnesium</keyword>
<dbReference type="CDD" id="cd02503">
    <property type="entry name" value="MobA"/>
    <property type="match status" value="1"/>
</dbReference>